<dbReference type="AlphaFoldDB" id="A0A382HLS4"/>
<sequence length="202" mass="23191">MKHLLLTTIAAVVLVGCGDLQKPVEKVAETELESFIPKSVVKLSEEEVRKVLMLFIGQRVGRAEDDLKEMSMKFKIKSLLDWEKEGSSIAGVTEMTERTKGKMIINERVYYDYGSNLFINEQTNKNNEMAQSFGIWDAKEMTMKWYVDKKEMRGETKQIFTGPRQSTSKTKLWNRVGSKWELLANVTREFQPLASDGAHEDK</sequence>
<reference evidence="1" key="1">
    <citation type="submission" date="2018-05" db="EMBL/GenBank/DDBJ databases">
        <authorList>
            <person name="Lanie J.A."/>
            <person name="Ng W.-L."/>
            <person name="Kazmierczak K.M."/>
            <person name="Andrzejewski T.M."/>
            <person name="Davidsen T.M."/>
            <person name="Wayne K.J."/>
            <person name="Tettelin H."/>
            <person name="Glass J.I."/>
            <person name="Rusch D."/>
            <person name="Podicherti R."/>
            <person name="Tsui H.-C.T."/>
            <person name="Winkler M.E."/>
        </authorList>
    </citation>
    <scope>NUCLEOTIDE SEQUENCE</scope>
</reference>
<proteinExistence type="predicted"/>
<dbReference type="PROSITE" id="PS51257">
    <property type="entry name" value="PROKAR_LIPOPROTEIN"/>
    <property type="match status" value="1"/>
</dbReference>
<gene>
    <name evidence="1" type="ORF">METZ01_LOCUS241013</name>
</gene>
<evidence type="ECO:0000313" key="1">
    <source>
        <dbReference type="EMBL" id="SVB88159.1"/>
    </source>
</evidence>
<accession>A0A382HLS4</accession>
<organism evidence="1">
    <name type="scientific">marine metagenome</name>
    <dbReference type="NCBI Taxonomy" id="408172"/>
    <lineage>
        <taxon>unclassified sequences</taxon>
        <taxon>metagenomes</taxon>
        <taxon>ecological metagenomes</taxon>
    </lineage>
</organism>
<protein>
    <submittedName>
        <fullName evidence="1">Uncharacterized protein</fullName>
    </submittedName>
</protein>
<name>A0A382HLS4_9ZZZZ</name>
<dbReference type="EMBL" id="UINC01061995">
    <property type="protein sequence ID" value="SVB88159.1"/>
    <property type="molecule type" value="Genomic_DNA"/>
</dbReference>